<dbReference type="CDD" id="cd13595">
    <property type="entry name" value="PBP2_HisGs"/>
    <property type="match status" value="1"/>
</dbReference>
<evidence type="ECO:0000259" key="17">
    <source>
        <dbReference type="Pfam" id="PF01634"/>
    </source>
</evidence>
<dbReference type="GO" id="GO:0000105">
    <property type="term" value="P:L-histidine biosynthetic process"/>
    <property type="evidence" value="ECO:0007669"/>
    <property type="project" value="UniProtKB-UniRule"/>
</dbReference>
<evidence type="ECO:0000256" key="15">
    <source>
        <dbReference type="ARBA" id="ARBA00024861"/>
    </source>
</evidence>
<dbReference type="PANTHER" id="PTHR21403:SF8">
    <property type="entry name" value="ATP PHOSPHORIBOSYLTRANSFERASE"/>
    <property type="match status" value="1"/>
</dbReference>
<comment type="domain">
    <text evidence="16">Lacks the C-terminal regulatory region which is replaced by HisZ.</text>
</comment>
<name>A0A7C5Q355_AQUAO</name>
<comment type="subunit">
    <text evidence="5 16">Heteromultimer composed of HisG and HisZ subunits.</text>
</comment>
<evidence type="ECO:0000256" key="1">
    <source>
        <dbReference type="ARBA" id="ARBA00000915"/>
    </source>
</evidence>
<dbReference type="GO" id="GO:0005524">
    <property type="term" value="F:ATP binding"/>
    <property type="evidence" value="ECO:0007669"/>
    <property type="project" value="UniProtKB-KW"/>
</dbReference>
<proteinExistence type="inferred from homology"/>
<keyword evidence="12 16" id="KW-0547">Nucleotide-binding</keyword>
<reference evidence="18" key="1">
    <citation type="journal article" date="2020" name="mSystems">
        <title>Genome- and Community-Level Interaction Insights into Carbon Utilization and Element Cycling Functions of Hydrothermarchaeota in Hydrothermal Sediment.</title>
        <authorList>
            <person name="Zhou Z."/>
            <person name="Liu Y."/>
            <person name="Xu W."/>
            <person name="Pan J."/>
            <person name="Luo Z.H."/>
            <person name="Li M."/>
        </authorList>
    </citation>
    <scope>NUCLEOTIDE SEQUENCE [LARGE SCALE GENOMIC DNA]</scope>
    <source>
        <strain evidence="18">HyVt-501</strain>
    </source>
</reference>
<dbReference type="SUPFAM" id="SSF53850">
    <property type="entry name" value="Periplasmic binding protein-like II"/>
    <property type="match status" value="1"/>
</dbReference>
<protein>
    <recommendedName>
        <fullName evidence="7 16">ATP phosphoribosyltransferase</fullName>
        <shortName evidence="16">ATP-PRT</shortName>
        <shortName evidence="16">ATP-PRTase</shortName>
        <ecNumber evidence="6 16">2.4.2.17</ecNumber>
    </recommendedName>
</protein>
<accession>A0A7C5Q355</accession>
<keyword evidence="9 16" id="KW-0028">Amino-acid biosynthesis</keyword>
<feature type="domain" description="ATP phosphoribosyltransferase catalytic" evidence="17">
    <location>
        <begin position="48"/>
        <end position="201"/>
    </location>
</feature>
<keyword evidence="14 16" id="KW-0368">Histidine biosynthesis</keyword>
<dbReference type="HAMAP" id="MF_01018">
    <property type="entry name" value="HisG_Short"/>
    <property type="match status" value="1"/>
</dbReference>
<keyword evidence="11 16" id="KW-0808">Transferase</keyword>
<evidence type="ECO:0000256" key="2">
    <source>
        <dbReference type="ARBA" id="ARBA00004496"/>
    </source>
</evidence>
<comment type="subcellular location">
    <subcellularLocation>
        <location evidence="2 16">Cytoplasm</location>
    </subcellularLocation>
</comment>
<comment type="pathway">
    <text evidence="3 16">Amino-acid biosynthesis; L-histidine biosynthesis; L-histidine from 5-phospho-alpha-D-ribose 1-diphosphate: step 1/9.</text>
</comment>
<dbReference type="Proteomes" id="UP000885792">
    <property type="component" value="Unassembled WGS sequence"/>
</dbReference>
<dbReference type="UniPathway" id="UPA00031">
    <property type="reaction ID" value="UER00006"/>
</dbReference>
<dbReference type="InterPro" id="IPR024893">
    <property type="entry name" value="ATP_PRibTrfase_HisG_short"/>
</dbReference>
<keyword evidence="13 16" id="KW-0067">ATP-binding</keyword>
<dbReference type="EC" id="2.4.2.17" evidence="6 16"/>
<dbReference type="NCBIfam" id="TIGR00070">
    <property type="entry name" value="hisG"/>
    <property type="match status" value="1"/>
</dbReference>
<evidence type="ECO:0000256" key="4">
    <source>
        <dbReference type="ARBA" id="ARBA00009489"/>
    </source>
</evidence>
<evidence type="ECO:0000256" key="10">
    <source>
        <dbReference type="ARBA" id="ARBA00022676"/>
    </source>
</evidence>
<comment type="function">
    <text evidence="15 16">Catalyzes the condensation of ATP and 5-phosphoribose 1-diphosphate to form N'-(5'-phosphoribosyl)-ATP (PR-ATP). Has a crucial role in the pathway because the rate of histidine biosynthesis seems to be controlled primarily by regulation of HisG enzymatic activity.</text>
</comment>
<evidence type="ECO:0000256" key="16">
    <source>
        <dbReference type="HAMAP-Rule" id="MF_01018"/>
    </source>
</evidence>
<dbReference type="AlphaFoldDB" id="A0A7C5Q355"/>
<evidence type="ECO:0000256" key="5">
    <source>
        <dbReference type="ARBA" id="ARBA00011496"/>
    </source>
</evidence>
<dbReference type="PANTHER" id="PTHR21403">
    <property type="entry name" value="ATP PHOSPHORIBOSYLTRANSFERASE ATP-PRTASE"/>
    <property type="match status" value="1"/>
</dbReference>
<evidence type="ECO:0000256" key="13">
    <source>
        <dbReference type="ARBA" id="ARBA00022840"/>
    </source>
</evidence>
<dbReference type="EMBL" id="DRNB01000189">
    <property type="protein sequence ID" value="HHJ64293.1"/>
    <property type="molecule type" value="Genomic_DNA"/>
</dbReference>
<evidence type="ECO:0000256" key="8">
    <source>
        <dbReference type="ARBA" id="ARBA00022490"/>
    </source>
</evidence>
<comment type="catalytic activity">
    <reaction evidence="1 16">
        <text>1-(5-phospho-beta-D-ribosyl)-ATP + diphosphate = 5-phospho-alpha-D-ribose 1-diphosphate + ATP</text>
        <dbReference type="Rhea" id="RHEA:18473"/>
        <dbReference type="ChEBI" id="CHEBI:30616"/>
        <dbReference type="ChEBI" id="CHEBI:33019"/>
        <dbReference type="ChEBI" id="CHEBI:58017"/>
        <dbReference type="ChEBI" id="CHEBI:73183"/>
        <dbReference type="EC" id="2.4.2.17"/>
    </reaction>
</comment>
<evidence type="ECO:0000256" key="6">
    <source>
        <dbReference type="ARBA" id="ARBA00011946"/>
    </source>
</evidence>
<dbReference type="Gene3D" id="3.40.190.10">
    <property type="entry name" value="Periplasmic binding protein-like II"/>
    <property type="match status" value="2"/>
</dbReference>
<dbReference type="Pfam" id="PF01634">
    <property type="entry name" value="HisG"/>
    <property type="match status" value="1"/>
</dbReference>
<evidence type="ECO:0000256" key="3">
    <source>
        <dbReference type="ARBA" id="ARBA00004667"/>
    </source>
</evidence>
<dbReference type="InterPro" id="IPR001348">
    <property type="entry name" value="ATP_PRibTrfase_HisG"/>
</dbReference>
<dbReference type="PROSITE" id="PS01316">
    <property type="entry name" value="ATP_P_PHORIBOSYLTR"/>
    <property type="match status" value="1"/>
</dbReference>
<sequence>MIRLAIPRGRLFSESVDLLHSKGILKERIEEGRRLTVEVGGIVLLLVKPFDVPVYVENGTADLGVCGLDVFMEKEPDVYRFLDLGIGSCRISVAGRPESEEKYYRSSHIKIATKYPRITRRFFSRRGVKVDLLNLSGSVELAPLLGLSDFIVDLVQTGRTLRENGLVEIEEIDRSTAWLICNRSSFRNRREEILEILRTLSAFGRGSQTR</sequence>
<evidence type="ECO:0000256" key="14">
    <source>
        <dbReference type="ARBA" id="ARBA00023102"/>
    </source>
</evidence>
<comment type="similarity">
    <text evidence="4 16">Belongs to the ATP phosphoribosyltransferase family. Short subfamily.</text>
</comment>
<dbReference type="GO" id="GO:0005737">
    <property type="term" value="C:cytoplasm"/>
    <property type="evidence" value="ECO:0007669"/>
    <property type="project" value="UniProtKB-SubCell"/>
</dbReference>
<dbReference type="GO" id="GO:0003879">
    <property type="term" value="F:ATP phosphoribosyltransferase activity"/>
    <property type="evidence" value="ECO:0007669"/>
    <property type="project" value="UniProtKB-UniRule"/>
</dbReference>
<organism evidence="18">
    <name type="scientific">Aquifex aeolicus</name>
    <dbReference type="NCBI Taxonomy" id="63363"/>
    <lineage>
        <taxon>Bacteria</taxon>
        <taxon>Pseudomonadati</taxon>
        <taxon>Aquificota</taxon>
        <taxon>Aquificia</taxon>
        <taxon>Aquificales</taxon>
        <taxon>Aquificaceae</taxon>
        <taxon>Aquifex</taxon>
    </lineage>
</organism>
<evidence type="ECO:0000256" key="12">
    <source>
        <dbReference type="ARBA" id="ARBA00022741"/>
    </source>
</evidence>
<keyword evidence="10 16" id="KW-0328">Glycosyltransferase</keyword>
<evidence type="ECO:0000256" key="7">
    <source>
        <dbReference type="ARBA" id="ARBA00020998"/>
    </source>
</evidence>
<evidence type="ECO:0000256" key="11">
    <source>
        <dbReference type="ARBA" id="ARBA00022679"/>
    </source>
</evidence>
<evidence type="ECO:0000313" key="18">
    <source>
        <dbReference type="EMBL" id="HHJ64293.1"/>
    </source>
</evidence>
<dbReference type="InterPro" id="IPR013820">
    <property type="entry name" value="ATP_PRibTrfase_cat"/>
</dbReference>
<keyword evidence="8 16" id="KW-0963">Cytoplasm</keyword>
<dbReference type="FunFam" id="3.40.190.10:FF:000008">
    <property type="entry name" value="ATP phosphoribosyltransferase"/>
    <property type="match status" value="1"/>
</dbReference>
<evidence type="ECO:0000256" key="9">
    <source>
        <dbReference type="ARBA" id="ARBA00022605"/>
    </source>
</evidence>
<comment type="caution">
    <text evidence="18">The sequence shown here is derived from an EMBL/GenBank/DDBJ whole genome shotgun (WGS) entry which is preliminary data.</text>
</comment>
<dbReference type="InterPro" id="IPR018198">
    <property type="entry name" value="ATP_PRibTrfase_CS"/>
</dbReference>
<gene>
    <name evidence="16" type="primary">hisG</name>
    <name evidence="18" type="ORF">ENJ61_05225</name>
</gene>